<protein>
    <submittedName>
        <fullName evidence="1">Uncharacterized protein</fullName>
    </submittedName>
</protein>
<dbReference type="SUPFAM" id="SSF52058">
    <property type="entry name" value="L domain-like"/>
    <property type="match status" value="1"/>
</dbReference>
<gene>
    <name evidence="1" type="ORF">DSTB1V02_LOCUS5414</name>
</gene>
<dbReference type="AlphaFoldDB" id="A0A7R8X9S6"/>
<dbReference type="InterPro" id="IPR001611">
    <property type="entry name" value="Leu-rich_rpt"/>
</dbReference>
<dbReference type="EMBL" id="CAJPEV010000880">
    <property type="protein sequence ID" value="CAG0889269.1"/>
    <property type="molecule type" value="Genomic_DNA"/>
</dbReference>
<keyword evidence="2" id="KW-1185">Reference proteome</keyword>
<dbReference type="Proteomes" id="UP000677054">
    <property type="component" value="Unassembled WGS sequence"/>
</dbReference>
<accession>A0A7R8X9S6</accession>
<name>A0A7R8X9S6_9CRUS</name>
<dbReference type="Gene3D" id="3.80.10.10">
    <property type="entry name" value="Ribonuclease Inhibitor"/>
    <property type="match status" value="1"/>
</dbReference>
<dbReference type="PROSITE" id="PS51450">
    <property type="entry name" value="LRR"/>
    <property type="match status" value="1"/>
</dbReference>
<proteinExistence type="predicted"/>
<sequence length="167" mass="18624">MEYDTFFEANNTIDNVKVVCSVENSSAEIFSIFNNATWPSKKLNNSMGKALIHPSSASRKFVLFGGNMEEDGNMAEDEIMAKEFPGGYFGDVSFERITITGYQVATIHPSALLSSLDTLEELEITDSHLKEFPWDTLPLLTKLTSLNLYGNELKEISSIRSDSLQSH</sequence>
<reference evidence="1" key="1">
    <citation type="submission" date="2020-11" db="EMBL/GenBank/DDBJ databases">
        <authorList>
            <person name="Tran Van P."/>
        </authorList>
    </citation>
    <scope>NUCLEOTIDE SEQUENCE</scope>
</reference>
<dbReference type="InterPro" id="IPR032675">
    <property type="entry name" value="LRR_dom_sf"/>
</dbReference>
<evidence type="ECO:0000313" key="1">
    <source>
        <dbReference type="EMBL" id="CAD7245541.1"/>
    </source>
</evidence>
<organism evidence="1">
    <name type="scientific">Darwinula stevensoni</name>
    <dbReference type="NCBI Taxonomy" id="69355"/>
    <lineage>
        <taxon>Eukaryota</taxon>
        <taxon>Metazoa</taxon>
        <taxon>Ecdysozoa</taxon>
        <taxon>Arthropoda</taxon>
        <taxon>Crustacea</taxon>
        <taxon>Oligostraca</taxon>
        <taxon>Ostracoda</taxon>
        <taxon>Podocopa</taxon>
        <taxon>Podocopida</taxon>
        <taxon>Darwinulocopina</taxon>
        <taxon>Darwinuloidea</taxon>
        <taxon>Darwinulidae</taxon>
        <taxon>Darwinula</taxon>
    </lineage>
</organism>
<dbReference type="OrthoDB" id="676979at2759"/>
<evidence type="ECO:0000313" key="2">
    <source>
        <dbReference type="Proteomes" id="UP000677054"/>
    </source>
</evidence>
<dbReference type="EMBL" id="LR900397">
    <property type="protein sequence ID" value="CAD7245541.1"/>
    <property type="molecule type" value="Genomic_DNA"/>
</dbReference>